<comment type="caution">
    <text evidence="8">The sequence shown here is derived from an EMBL/GenBank/DDBJ whole genome shotgun (WGS) entry which is preliminary data.</text>
</comment>
<dbReference type="EC" id="2.7.11.1" evidence="1"/>
<dbReference type="SMART" id="SM00220">
    <property type="entry name" value="S_TKc"/>
    <property type="match status" value="1"/>
</dbReference>
<dbReference type="PROSITE" id="PS50011">
    <property type="entry name" value="PROTEIN_KINASE_DOM"/>
    <property type="match status" value="1"/>
</dbReference>
<dbReference type="SUPFAM" id="SSF56112">
    <property type="entry name" value="Protein kinase-like (PK-like)"/>
    <property type="match status" value="1"/>
</dbReference>
<keyword evidence="6" id="KW-1133">Transmembrane helix</keyword>
<dbReference type="OrthoDB" id="9788659at2"/>
<evidence type="ECO:0000313" key="8">
    <source>
        <dbReference type="EMBL" id="RDY28213.1"/>
    </source>
</evidence>
<feature type="transmembrane region" description="Helical" evidence="6">
    <location>
        <begin position="355"/>
        <end position="373"/>
    </location>
</feature>
<keyword evidence="8" id="KW-0723">Serine/threonine-protein kinase</keyword>
<keyword evidence="2" id="KW-0808">Transferase</keyword>
<proteinExistence type="predicted"/>
<keyword evidence="6" id="KW-0472">Membrane</keyword>
<gene>
    <name evidence="8" type="ORF">CHL78_006395</name>
</gene>
<feature type="transmembrane region" description="Helical" evidence="6">
    <location>
        <begin position="287"/>
        <end position="307"/>
    </location>
</feature>
<accession>A0A371J695</accession>
<evidence type="ECO:0000256" key="6">
    <source>
        <dbReference type="SAM" id="Phobius"/>
    </source>
</evidence>
<dbReference type="Proteomes" id="UP000215694">
    <property type="component" value="Unassembled WGS sequence"/>
</dbReference>
<evidence type="ECO:0000313" key="9">
    <source>
        <dbReference type="Proteomes" id="UP000215694"/>
    </source>
</evidence>
<keyword evidence="3" id="KW-0547">Nucleotide-binding</keyword>
<protein>
    <recommendedName>
        <fullName evidence="1">non-specific serine/threonine protein kinase</fullName>
        <ecNumber evidence="1">2.7.11.1</ecNumber>
    </recommendedName>
</protein>
<dbReference type="EMBL" id="NOJY02000008">
    <property type="protein sequence ID" value="RDY28213.1"/>
    <property type="molecule type" value="Genomic_DNA"/>
</dbReference>
<reference evidence="8 9" key="1">
    <citation type="journal article" date="2017" name="Genome Announc.">
        <title>Draft Genome Sequence of Romboutsia weinsteinii sp. nov. Strain CCRI-19649(T) Isolated from Surface Water.</title>
        <authorList>
            <person name="Maheux A.F."/>
            <person name="Boudreau D.K."/>
            <person name="Berube E."/>
            <person name="Boissinot M."/>
            <person name="Cantin P."/>
            <person name="Raymond F."/>
            <person name="Corbeil J."/>
            <person name="Omar R.F."/>
            <person name="Bergeron M.G."/>
        </authorList>
    </citation>
    <scope>NUCLEOTIDE SEQUENCE [LARGE SCALE GENOMIC DNA]</scope>
    <source>
        <strain evidence="8 9">CCRI-19649</strain>
    </source>
</reference>
<dbReference type="RefSeq" id="WP_094368605.1">
    <property type="nucleotide sequence ID" value="NZ_NOJY02000008.1"/>
</dbReference>
<dbReference type="GO" id="GO:0004674">
    <property type="term" value="F:protein serine/threonine kinase activity"/>
    <property type="evidence" value="ECO:0007669"/>
    <property type="project" value="UniProtKB-KW"/>
</dbReference>
<sequence>MNLDIEYSLSLYEELKSIYSSKKVEIILVQNVHDDRVYIKKILKEYTKDVYESLQNIRSIYTPKIYDIFEINDKLIVIEEFINGDTLQTILEEKGKLGEEVVIKYMISLCDVLDIIHNLDPPVIHRDIKPSNIIISNDNVLKLIDFDIARTYKDGENMDTTLLGTKGYASPEQFGFDQTDCRSDIYAMGIMMNVLSVGKHTKEEISTGVLNDIIKKCTSISANERYQNVVELKKDLENKISKKINLSNSEPIQKKLLKKDSTKYDDIKKYNEEKMIRKIPGFRRGNLLFMITSSMWYLFLIIGLFVFKNQSEFFANITVVVMLLALQLLYANFLNIRVKLPIIRSKNKAMKIFGYWLYSIVIFFIGGIILNYFS</sequence>
<dbReference type="PANTHER" id="PTHR43289">
    <property type="entry name" value="MITOGEN-ACTIVATED PROTEIN KINASE KINASE KINASE 20-RELATED"/>
    <property type="match status" value="1"/>
</dbReference>
<keyword evidence="4 8" id="KW-0418">Kinase</keyword>
<keyword evidence="9" id="KW-1185">Reference proteome</keyword>
<dbReference type="PROSITE" id="PS00108">
    <property type="entry name" value="PROTEIN_KINASE_ST"/>
    <property type="match status" value="1"/>
</dbReference>
<dbReference type="AlphaFoldDB" id="A0A371J695"/>
<dbReference type="Pfam" id="PF00069">
    <property type="entry name" value="Pkinase"/>
    <property type="match status" value="1"/>
</dbReference>
<dbReference type="InterPro" id="IPR000719">
    <property type="entry name" value="Prot_kinase_dom"/>
</dbReference>
<evidence type="ECO:0000259" key="7">
    <source>
        <dbReference type="PROSITE" id="PS50011"/>
    </source>
</evidence>
<dbReference type="Gene3D" id="1.10.510.10">
    <property type="entry name" value="Transferase(Phosphotransferase) domain 1"/>
    <property type="match status" value="1"/>
</dbReference>
<dbReference type="PANTHER" id="PTHR43289:SF6">
    <property type="entry name" value="SERINE_THREONINE-PROTEIN KINASE NEKL-3"/>
    <property type="match status" value="1"/>
</dbReference>
<organism evidence="8 9">
    <name type="scientific">Romboutsia weinsteinii</name>
    <dbReference type="NCBI Taxonomy" id="2020949"/>
    <lineage>
        <taxon>Bacteria</taxon>
        <taxon>Bacillati</taxon>
        <taxon>Bacillota</taxon>
        <taxon>Clostridia</taxon>
        <taxon>Peptostreptococcales</taxon>
        <taxon>Peptostreptococcaceae</taxon>
        <taxon>Romboutsia</taxon>
    </lineage>
</organism>
<dbReference type="InterPro" id="IPR008271">
    <property type="entry name" value="Ser/Thr_kinase_AS"/>
</dbReference>
<keyword evidence="5" id="KW-0067">ATP-binding</keyword>
<keyword evidence="6" id="KW-0812">Transmembrane</keyword>
<evidence type="ECO:0000256" key="5">
    <source>
        <dbReference type="ARBA" id="ARBA00022840"/>
    </source>
</evidence>
<name>A0A371J695_9FIRM</name>
<evidence type="ECO:0000256" key="1">
    <source>
        <dbReference type="ARBA" id="ARBA00012513"/>
    </source>
</evidence>
<evidence type="ECO:0000256" key="4">
    <source>
        <dbReference type="ARBA" id="ARBA00022777"/>
    </source>
</evidence>
<evidence type="ECO:0000256" key="3">
    <source>
        <dbReference type="ARBA" id="ARBA00022741"/>
    </source>
</evidence>
<feature type="domain" description="Protein kinase" evidence="7">
    <location>
        <begin position="12"/>
        <end position="276"/>
    </location>
</feature>
<dbReference type="CDD" id="cd14014">
    <property type="entry name" value="STKc_PknB_like"/>
    <property type="match status" value="1"/>
</dbReference>
<dbReference type="InterPro" id="IPR011009">
    <property type="entry name" value="Kinase-like_dom_sf"/>
</dbReference>
<evidence type="ECO:0000256" key="2">
    <source>
        <dbReference type="ARBA" id="ARBA00022679"/>
    </source>
</evidence>
<dbReference type="GO" id="GO:0005524">
    <property type="term" value="F:ATP binding"/>
    <property type="evidence" value="ECO:0007669"/>
    <property type="project" value="UniProtKB-KW"/>
</dbReference>
<feature type="transmembrane region" description="Helical" evidence="6">
    <location>
        <begin position="313"/>
        <end position="334"/>
    </location>
</feature>